<feature type="compositionally biased region" description="Polar residues" evidence="1">
    <location>
        <begin position="132"/>
        <end position="141"/>
    </location>
</feature>
<dbReference type="InterPro" id="IPR046497">
    <property type="entry name" value="DUF6590"/>
</dbReference>
<feature type="region of interest" description="Disordered" evidence="1">
    <location>
        <begin position="21"/>
        <end position="156"/>
    </location>
</feature>
<evidence type="ECO:0000256" key="1">
    <source>
        <dbReference type="SAM" id="MobiDB-lite"/>
    </source>
</evidence>
<dbReference type="Proteomes" id="UP000462212">
    <property type="component" value="Unassembled WGS sequence"/>
</dbReference>
<dbReference type="Pfam" id="PF20233">
    <property type="entry name" value="DUF6590"/>
    <property type="match status" value="1"/>
</dbReference>
<feature type="region of interest" description="Disordered" evidence="1">
    <location>
        <begin position="210"/>
        <end position="231"/>
    </location>
</feature>
<name>A0A8H8RU73_9HELO</name>
<gene>
    <name evidence="3" type="ORF">LSUB1_G004427</name>
</gene>
<reference evidence="3 4" key="1">
    <citation type="submission" date="2018-05" db="EMBL/GenBank/DDBJ databases">
        <title>Genome sequencing and assembly of the regulated plant pathogen Lachnellula willkommii and related sister species for the development of diagnostic species identification markers.</title>
        <authorList>
            <person name="Giroux E."/>
            <person name="Bilodeau G."/>
        </authorList>
    </citation>
    <scope>NUCLEOTIDE SEQUENCE [LARGE SCALE GENOMIC DNA]</scope>
    <source>
        <strain evidence="3 4">CBS 197.66</strain>
    </source>
</reference>
<comment type="caution">
    <text evidence="3">The sequence shown here is derived from an EMBL/GenBank/DDBJ whole genome shotgun (WGS) entry which is preliminary data.</text>
</comment>
<evidence type="ECO:0000259" key="2">
    <source>
        <dbReference type="Pfam" id="PF20233"/>
    </source>
</evidence>
<dbReference type="AlphaFoldDB" id="A0A8H8RU73"/>
<protein>
    <recommendedName>
        <fullName evidence="2">DUF6590 domain-containing protein</fullName>
    </recommendedName>
</protein>
<feature type="compositionally biased region" description="Basic and acidic residues" evidence="1">
    <location>
        <begin position="68"/>
        <end position="92"/>
    </location>
</feature>
<feature type="compositionally biased region" description="Basic and acidic residues" evidence="1">
    <location>
        <begin position="43"/>
        <end position="57"/>
    </location>
</feature>
<feature type="compositionally biased region" description="Polar residues" evidence="1">
    <location>
        <begin position="573"/>
        <end position="588"/>
    </location>
</feature>
<keyword evidence="4" id="KW-1185">Reference proteome</keyword>
<feature type="region of interest" description="Disordered" evidence="1">
    <location>
        <begin position="502"/>
        <end position="522"/>
    </location>
</feature>
<organism evidence="3 4">
    <name type="scientific">Lachnellula subtilissima</name>
    <dbReference type="NCBI Taxonomy" id="602034"/>
    <lineage>
        <taxon>Eukaryota</taxon>
        <taxon>Fungi</taxon>
        <taxon>Dikarya</taxon>
        <taxon>Ascomycota</taxon>
        <taxon>Pezizomycotina</taxon>
        <taxon>Leotiomycetes</taxon>
        <taxon>Helotiales</taxon>
        <taxon>Lachnaceae</taxon>
        <taxon>Lachnellula</taxon>
    </lineage>
</organism>
<proteinExistence type="predicted"/>
<feature type="compositionally biased region" description="Polar residues" evidence="1">
    <location>
        <begin position="216"/>
        <end position="231"/>
    </location>
</feature>
<dbReference type="EMBL" id="QGMJ01000168">
    <property type="protein sequence ID" value="TVY40674.1"/>
    <property type="molecule type" value="Genomic_DNA"/>
</dbReference>
<evidence type="ECO:0000313" key="3">
    <source>
        <dbReference type="EMBL" id="TVY40674.1"/>
    </source>
</evidence>
<dbReference type="OrthoDB" id="3559580at2759"/>
<accession>A0A8H8RU73</accession>
<feature type="region of interest" description="Disordered" evidence="1">
    <location>
        <begin position="573"/>
        <end position="685"/>
    </location>
</feature>
<feature type="compositionally biased region" description="Low complexity" evidence="1">
    <location>
        <begin position="93"/>
        <end position="108"/>
    </location>
</feature>
<sequence length="685" mass="74845">MSNYSPWTRDSKGRLIKLVKNRYGESFSQYKDDVREGSSSNRQRPESRQTNKSDNRGSQHTSAYIVDAESKSRPSWDREGRVPEATSRRGESSSKYGSGQSQGASTSGYKDPSYDEQGGVYNEPREEPPYQPTSYESSSYTYKPASNDRSSDDYNAQTRDWTRSSAAGDPLIPTMGALSIAHGDSRAPISSSVPTRSEASYMPNSIPAIIPEGSRSHSQWTSSSASNEQSMHSNLYQVSGQRPAGISRKPKGRFIAGTKGHAEELDPSYTVRRFDYEKFFRPGRVFSTLWTDAFAASTNDSEKDASTSVSYVILGERVHSKIRRFVVVRQAKDLKSCTCVSITTYMGQGVKKRGINLDEHGLIYSSEKAPHSTKGIEKQALKVRLSKDGEELTGSSLVNYGRIYTLECNVKVMDVGELDTASRRLLKQYFRAVINDTDDYDGEPLHLPSQATDNTLAGVGGAGAMATQNYESPRATDFVSSGNTYSSSGAQYGRYSGYNQGQNTASWSQECNPPTASGTQSSYNSQAGYGAYQSFNDGYNPATGSSAYTRNNQAVFNSSSATANLVPHVSYTDQNLPRTSSMYSSAGTSPHVPQAYDSRVPRSYPADSSLPAEHYTDNAAYGSRGSFAQTPSGGGAGYTSSYAPADNRGEDNIDLDDNYNSPQRRDSGSSRTVRPSAGRKHRHRS</sequence>
<feature type="domain" description="DUF6590" evidence="2">
    <location>
        <begin position="278"/>
        <end position="426"/>
    </location>
</feature>
<evidence type="ECO:0000313" key="4">
    <source>
        <dbReference type="Proteomes" id="UP000462212"/>
    </source>
</evidence>